<accession>A0A5S9IKX3</accession>
<dbReference type="KEGG" id="uam:UABAM_01688"/>
<sequence>MTVVLKADQQEIIERQLQKLTCFLDGLGLPSDNVIADYQSRQFIGQNLPAYIQSLPNEIVTNARYLSKFVVGAGIGLFDYALNAIWNEVVLSLRKKAIAYGLDIFFDAAVGGNLRATYQSENDLAGLKDIVLLGTCKKLELITETVYKKLAHILDMRNSIGISHPTAQVVNSFELLGWLDTCIKDVLNDCPSESAIQVKAFIENLKNATEIVDNPTLGTIQLKITSLSSTHCCNILTTIFGMFVSNEASQVLRKNISFIAPIVWNCCPDQVKYKLGILLEGYKTNLHSSKHKKGVVFFEKCDGNRYRTPHERIVMLSELTDQLEEKHWELDNFYNEVPIIEKIMSYIKTSTDIPKEISYKMIKVLMLCRIGKGVSYHQGVSPVGKKHYDNFFSFLGENHIPILIKMFTDHAIKYRLDREICRDQAKDFLSIVNENVVMNERMEECLKYLENNIQKNANIVSGNKFKDLSKAIVDW</sequence>
<organism evidence="1 2">
    <name type="scientific">Uabimicrobium amorphum</name>
    <dbReference type="NCBI Taxonomy" id="2596890"/>
    <lineage>
        <taxon>Bacteria</taxon>
        <taxon>Pseudomonadati</taxon>
        <taxon>Planctomycetota</taxon>
        <taxon>Candidatus Uabimicrobiia</taxon>
        <taxon>Candidatus Uabimicrobiales</taxon>
        <taxon>Candidatus Uabimicrobiaceae</taxon>
        <taxon>Candidatus Uabimicrobium</taxon>
    </lineage>
</organism>
<dbReference type="AlphaFoldDB" id="A0A5S9IKX3"/>
<dbReference type="Proteomes" id="UP000326354">
    <property type="component" value="Chromosome"/>
</dbReference>
<evidence type="ECO:0000313" key="2">
    <source>
        <dbReference type="Proteomes" id="UP000326354"/>
    </source>
</evidence>
<proteinExistence type="predicted"/>
<protein>
    <submittedName>
        <fullName evidence="1">Uncharacterized protein</fullName>
    </submittedName>
</protein>
<dbReference type="OrthoDB" id="1102561at2"/>
<dbReference type="EMBL" id="AP019860">
    <property type="protein sequence ID" value="BBM83336.1"/>
    <property type="molecule type" value="Genomic_DNA"/>
</dbReference>
<evidence type="ECO:0000313" key="1">
    <source>
        <dbReference type="EMBL" id="BBM83336.1"/>
    </source>
</evidence>
<keyword evidence="2" id="KW-1185">Reference proteome</keyword>
<gene>
    <name evidence="1" type="ORF">UABAM_01688</name>
</gene>
<dbReference type="RefSeq" id="WP_151967541.1">
    <property type="nucleotide sequence ID" value="NZ_AP019860.1"/>
</dbReference>
<reference evidence="1 2" key="1">
    <citation type="submission" date="2019-08" db="EMBL/GenBank/DDBJ databases">
        <title>Complete genome sequence of Candidatus Uab amorphum.</title>
        <authorList>
            <person name="Shiratori T."/>
            <person name="Suzuki S."/>
            <person name="Kakizawa Y."/>
            <person name="Ishida K."/>
        </authorList>
    </citation>
    <scope>NUCLEOTIDE SEQUENCE [LARGE SCALE GENOMIC DNA]</scope>
    <source>
        <strain evidence="1 2">SRT547</strain>
    </source>
</reference>
<name>A0A5S9IKX3_UABAM</name>